<reference evidence="1 2" key="1">
    <citation type="submission" date="2019-04" db="EMBL/GenBank/DDBJ databases">
        <title>Genome of a novel bacterium Candidatus Jettenia ecosi reconstructed from metagenome of an anammox bioreactor.</title>
        <authorList>
            <person name="Mardanov A.V."/>
            <person name="Beletsky A.V."/>
            <person name="Ravin N.V."/>
            <person name="Botchkova E.A."/>
            <person name="Litti Y.V."/>
            <person name="Nozhevnikova A.N."/>
        </authorList>
    </citation>
    <scope>NUCLEOTIDE SEQUENCE [LARGE SCALE GENOMIC DNA]</scope>
    <source>
        <strain evidence="1">J2</strain>
    </source>
</reference>
<gene>
    <name evidence="1" type="ORF">JETT_2688</name>
</gene>
<name>A0A533Q8S3_9BACT</name>
<dbReference type="AlphaFoldDB" id="A0A533Q8S3"/>
<evidence type="ECO:0000313" key="2">
    <source>
        <dbReference type="Proteomes" id="UP000319783"/>
    </source>
</evidence>
<dbReference type="Proteomes" id="UP000319783">
    <property type="component" value="Unassembled WGS sequence"/>
</dbReference>
<evidence type="ECO:0000313" key="1">
    <source>
        <dbReference type="EMBL" id="TLD41042.1"/>
    </source>
</evidence>
<organism evidence="1 2">
    <name type="scientific">Candidatus Jettenia ecosi</name>
    <dbReference type="NCBI Taxonomy" id="2494326"/>
    <lineage>
        <taxon>Bacteria</taxon>
        <taxon>Pseudomonadati</taxon>
        <taxon>Planctomycetota</taxon>
        <taxon>Candidatus Brocadiia</taxon>
        <taxon>Candidatus Brocadiales</taxon>
        <taxon>Candidatus Brocadiaceae</taxon>
        <taxon>Candidatus Jettenia</taxon>
    </lineage>
</organism>
<dbReference type="EMBL" id="SULG01000065">
    <property type="protein sequence ID" value="TLD41042.1"/>
    <property type="molecule type" value="Genomic_DNA"/>
</dbReference>
<accession>A0A533Q8S3</accession>
<proteinExistence type="predicted"/>
<comment type="caution">
    <text evidence="1">The sequence shown here is derived from an EMBL/GenBank/DDBJ whole genome shotgun (WGS) entry which is preliminary data.</text>
</comment>
<sequence>MENFSSGLFRKEIRYAEDHTLNCACFTTSCGNTHLALQCGLGILP</sequence>
<protein>
    <submittedName>
        <fullName evidence="1">Uncharacterized protein</fullName>
    </submittedName>
</protein>